<protein>
    <submittedName>
        <fullName evidence="1">Uncharacterized protein</fullName>
    </submittedName>
</protein>
<evidence type="ECO:0000313" key="1">
    <source>
        <dbReference type="EMBL" id="KRZ06901.1"/>
    </source>
</evidence>
<dbReference type="EMBL" id="JYDP01000111">
    <property type="protein sequence ID" value="KRZ06901.1"/>
    <property type="molecule type" value="Genomic_DNA"/>
</dbReference>
<proteinExistence type="predicted"/>
<dbReference type="AlphaFoldDB" id="A0A0V1HA15"/>
<gene>
    <name evidence="1" type="ORF">T11_10559</name>
</gene>
<organism evidence="1 2">
    <name type="scientific">Trichinella zimbabwensis</name>
    <dbReference type="NCBI Taxonomy" id="268475"/>
    <lineage>
        <taxon>Eukaryota</taxon>
        <taxon>Metazoa</taxon>
        <taxon>Ecdysozoa</taxon>
        <taxon>Nematoda</taxon>
        <taxon>Enoplea</taxon>
        <taxon>Dorylaimia</taxon>
        <taxon>Trichinellida</taxon>
        <taxon>Trichinellidae</taxon>
        <taxon>Trichinella</taxon>
    </lineage>
</organism>
<reference evidence="1 2" key="1">
    <citation type="submission" date="2015-01" db="EMBL/GenBank/DDBJ databases">
        <title>Evolution of Trichinella species and genotypes.</title>
        <authorList>
            <person name="Korhonen P.K."/>
            <person name="Edoardo P."/>
            <person name="Giuseppe L.R."/>
            <person name="Gasser R.B."/>
        </authorList>
    </citation>
    <scope>NUCLEOTIDE SEQUENCE [LARGE SCALE GENOMIC DNA]</scope>
    <source>
        <strain evidence="1">ISS1029</strain>
    </source>
</reference>
<name>A0A0V1HA15_9BILA</name>
<evidence type="ECO:0000313" key="2">
    <source>
        <dbReference type="Proteomes" id="UP000055024"/>
    </source>
</evidence>
<dbReference type="Proteomes" id="UP000055024">
    <property type="component" value="Unassembled WGS sequence"/>
</dbReference>
<comment type="caution">
    <text evidence="1">The sequence shown here is derived from an EMBL/GenBank/DDBJ whole genome shotgun (WGS) entry which is preliminary data.</text>
</comment>
<sequence length="60" mass="6634">MQINGGQLGHSEQEVDQKQDVMIPMTYAAAKTCENGMCNETAKSQTQNQTTSGRPKRYAQ</sequence>
<accession>A0A0V1HA15</accession>
<keyword evidence="2" id="KW-1185">Reference proteome</keyword>